<dbReference type="PATRIC" id="fig|1121865.3.peg.1275"/>
<dbReference type="Proteomes" id="UP000014113">
    <property type="component" value="Unassembled WGS sequence"/>
</dbReference>
<organism evidence="3 4">
    <name type="scientific">Enterococcus columbae DSM 7374 = ATCC 51263</name>
    <dbReference type="NCBI Taxonomy" id="1121865"/>
    <lineage>
        <taxon>Bacteria</taxon>
        <taxon>Bacillati</taxon>
        <taxon>Bacillota</taxon>
        <taxon>Bacilli</taxon>
        <taxon>Lactobacillales</taxon>
        <taxon>Enterococcaceae</taxon>
        <taxon>Enterococcus</taxon>
    </lineage>
</organism>
<dbReference type="EMBL" id="ASWJ01000009">
    <property type="protein sequence ID" value="EOW80228.1"/>
    <property type="molecule type" value="Genomic_DNA"/>
</dbReference>
<protein>
    <recommendedName>
        <fullName evidence="2">Acyltransferase 3 domain-containing protein</fullName>
    </recommendedName>
</protein>
<keyword evidence="4" id="KW-1185">Reference proteome</keyword>
<name>S0K798_9ENTE</name>
<dbReference type="AlphaFoldDB" id="S0K798"/>
<gene>
    <name evidence="3" type="ORF">I568_01928</name>
</gene>
<evidence type="ECO:0000256" key="1">
    <source>
        <dbReference type="SAM" id="Phobius"/>
    </source>
</evidence>
<sequence>MLRILCMAFIIMGHFIEQTGAVTQSSSMVISVLLGSGLRIAVNIFVLIGTWFMIDRKFNAARILRLYGNIWFYTAAVSLMLLVFYKISLTNLVRNFFPFVGGALWYGSAYIALMLLAPLLNCILKIDKDKLKISLVVLFILVCVETMIRPMIDDWMSWILWFSYLYICVGYYKKYIYENSVYGGD</sequence>
<feature type="transmembrane region" description="Helical" evidence="1">
    <location>
        <begin position="105"/>
        <end position="124"/>
    </location>
</feature>
<dbReference type="STRING" id="1121865.OMW_01314"/>
<dbReference type="GO" id="GO:0016747">
    <property type="term" value="F:acyltransferase activity, transferring groups other than amino-acyl groups"/>
    <property type="evidence" value="ECO:0007669"/>
    <property type="project" value="InterPro"/>
</dbReference>
<feature type="transmembrane region" description="Helical" evidence="1">
    <location>
        <begin position="31"/>
        <end position="54"/>
    </location>
</feature>
<feature type="transmembrane region" description="Helical" evidence="1">
    <location>
        <begin position="131"/>
        <end position="149"/>
    </location>
</feature>
<proteinExistence type="predicted"/>
<evidence type="ECO:0000259" key="2">
    <source>
        <dbReference type="Pfam" id="PF01757"/>
    </source>
</evidence>
<feature type="domain" description="Acyltransferase 3" evidence="2">
    <location>
        <begin position="2"/>
        <end position="179"/>
    </location>
</feature>
<accession>S0K798</accession>
<dbReference type="OrthoDB" id="9816377at2"/>
<evidence type="ECO:0000313" key="3">
    <source>
        <dbReference type="EMBL" id="EOW80228.1"/>
    </source>
</evidence>
<evidence type="ECO:0000313" key="4">
    <source>
        <dbReference type="Proteomes" id="UP000014113"/>
    </source>
</evidence>
<keyword evidence="1" id="KW-0472">Membrane</keyword>
<dbReference type="RefSeq" id="WP_016183455.1">
    <property type="nucleotide sequence ID" value="NZ_JXKI01000004.1"/>
</dbReference>
<feature type="transmembrane region" description="Helical" evidence="1">
    <location>
        <begin position="66"/>
        <end position="85"/>
    </location>
</feature>
<dbReference type="InterPro" id="IPR002656">
    <property type="entry name" value="Acyl_transf_3_dom"/>
</dbReference>
<keyword evidence="1" id="KW-0812">Transmembrane</keyword>
<feature type="transmembrane region" description="Helical" evidence="1">
    <location>
        <begin position="155"/>
        <end position="172"/>
    </location>
</feature>
<comment type="caution">
    <text evidence="3">The sequence shown here is derived from an EMBL/GenBank/DDBJ whole genome shotgun (WGS) entry which is preliminary data.</text>
</comment>
<dbReference type="Pfam" id="PF01757">
    <property type="entry name" value="Acyl_transf_3"/>
    <property type="match status" value="1"/>
</dbReference>
<reference evidence="3 4" key="1">
    <citation type="submission" date="2013-03" db="EMBL/GenBank/DDBJ databases">
        <title>The Genome Sequence of Enterococcus columbae ATCC_51263 (PacBio/Illumina hybrid assembly).</title>
        <authorList>
            <consortium name="The Broad Institute Genomics Platform"/>
            <consortium name="The Broad Institute Genome Sequencing Center for Infectious Disease"/>
            <person name="Earl A."/>
            <person name="Russ C."/>
            <person name="Gilmore M."/>
            <person name="Surin D."/>
            <person name="Walker B."/>
            <person name="Young S."/>
            <person name="Zeng Q."/>
            <person name="Gargeya S."/>
            <person name="Fitzgerald M."/>
            <person name="Haas B."/>
            <person name="Abouelleil A."/>
            <person name="Allen A.W."/>
            <person name="Alvarado L."/>
            <person name="Arachchi H.M."/>
            <person name="Berlin A.M."/>
            <person name="Chapman S.B."/>
            <person name="Gainer-Dewar J."/>
            <person name="Goldberg J."/>
            <person name="Griggs A."/>
            <person name="Gujja S."/>
            <person name="Hansen M."/>
            <person name="Howarth C."/>
            <person name="Imamovic A."/>
            <person name="Ireland A."/>
            <person name="Larimer J."/>
            <person name="McCowan C."/>
            <person name="Murphy C."/>
            <person name="Pearson M."/>
            <person name="Poon T.W."/>
            <person name="Priest M."/>
            <person name="Roberts A."/>
            <person name="Saif S."/>
            <person name="Shea T."/>
            <person name="Sisk P."/>
            <person name="Sykes S."/>
            <person name="Wortman J."/>
            <person name="Nusbaum C."/>
            <person name="Birren B."/>
        </authorList>
    </citation>
    <scope>NUCLEOTIDE SEQUENCE [LARGE SCALE GENOMIC DNA]</scope>
    <source>
        <strain evidence="3 4">ATCC 51263</strain>
    </source>
</reference>
<keyword evidence="1" id="KW-1133">Transmembrane helix</keyword>
<dbReference type="eggNOG" id="COG3274">
    <property type="taxonomic scope" value="Bacteria"/>
</dbReference>